<proteinExistence type="predicted"/>
<protein>
    <submittedName>
        <fullName evidence="1">Uncharacterized protein</fullName>
    </submittedName>
</protein>
<name>A0A7D5M5B8_9ARCH</name>
<dbReference type="EMBL" id="CP026995">
    <property type="protein sequence ID" value="QLH06992.1"/>
    <property type="molecule type" value="Genomic_DNA"/>
</dbReference>
<accession>A0A7D5M5B8</accession>
<reference evidence="1 2" key="1">
    <citation type="submission" date="2018-02" db="EMBL/GenBank/DDBJ databases">
        <title>Complete genome of Nitrosopumilus ureaphilus PS0.</title>
        <authorList>
            <person name="Qin W."/>
            <person name="Zheng Y."/>
            <person name="Stahl D.A."/>
        </authorList>
    </citation>
    <scope>NUCLEOTIDE SEQUENCE [LARGE SCALE GENOMIC DNA]</scope>
    <source>
        <strain evidence="1 2">PS0</strain>
    </source>
</reference>
<dbReference type="Proteomes" id="UP000509478">
    <property type="component" value="Chromosome"/>
</dbReference>
<keyword evidence="2" id="KW-1185">Reference proteome</keyword>
<evidence type="ECO:0000313" key="2">
    <source>
        <dbReference type="Proteomes" id="UP000509478"/>
    </source>
</evidence>
<dbReference type="KEGG" id="nue:C5F50_07855"/>
<dbReference type="AlphaFoldDB" id="A0A7D5M5B8"/>
<evidence type="ECO:0000313" key="1">
    <source>
        <dbReference type="EMBL" id="QLH06992.1"/>
    </source>
</evidence>
<gene>
    <name evidence="1" type="ORF">C5F50_07855</name>
</gene>
<organism evidence="1 2">
    <name type="scientific">Nitrosopumilus ureiphilus</name>
    <dbReference type="NCBI Taxonomy" id="1470067"/>
    <lineage>
        <taxon>Archaea</taxon>
        <taxon>Nitrososphaerota</taxon>
        <taxon>Nitrososphaeria</taxon>
        <taxon>Nitrosopumilales</taxon>
        <taxon>Nitrosopumilaceae</taxon>
        <taxon>Nitrosopumilus</taxon>
    </lineage>
</organism>
<sequence>MGEKINCECIECNCQEIFEVIETEELINLIQHGRLNSEQISFLKTRVGSKICKQCFVEKHCK</sequence>